<sequence length="168" mass="18026">MNLFSFTGNLGKDAEVKHTQSGTCLCEFSVAVKSGYGDKEKTNWVRCVMFGKKAEGQLPNYLNKGAQVAISGELELQEWEGASGKGAALAVTVQNIDLIGGKPQGQNQGQQGYAPQPQQAPMQHAPQQPQQPQYAQQPYTGQPQSPNNGYAQAQNGVNQMPNTNGAPY</sequence>
<dbReference type="Pfam" id="PF00436">
    <property type="entry name" value="SSB"/>
    <property type="match status" value="1"/>
</dbReference>
<feature type="compositionally biased region" description="Polar residues" evidence="3">
    <location>
        <begin position="145"/>
        <end position="168"/>
    </location>
</feature>
<evidence type="ECO:0000313" key="4">
    <source>
        <dbReference type="EMBL" id="AKH46281.1"/>
    </source>
</evidence>
<name>A0A0F7L5K1_9VIRU</name>
<dbReference type="NCBIfam" id="TIGR00621">
    <property type="entry name" value="ssb"/>
    <property type="match status" value="1"/>
</dbReference>
<dbReference type="InterPro" id="IPR012340">
    <property type="entry name" value="NA-bd_OB-fold"/>
</dbReference>
<feature type="compositionally biased region" description="Low complexity" evidence="3">
    <location>
        <begin position="104"/>
        <end position="144"/>
    </location>
</feature>
<dbReference type="CDD" id="cd04496">
    <property type="entry name" value="SSB_OBF"/>
    <property type="match status" value="1"/>
</dbReference>
<feature type="region of interest" description="Disordered" evidence="3">
    <location>
        <begin position="99"/>
        <end position="168"/>
    </location>
</feature>
<dbReference type="EMBL" id="KR029580">
    <property type="protein sequence ID" value="AKH46281.1"/>
    <property type="molecule type" value="Genomic_DNA"/>
</dbReference>
<dbReference type="InterPro" id="IPR000424">
    <property type="entry name" value="Primosome_PriB/ssb"/>
</dbReference>
<keyword evidence="1 2" id="KW-0238">DNA-binding</keyword>
<dbReference type="GO" id="GO:0003697">
    <property type="term" value="F:single-stranded DNA binding"/>
    <property type="evidence" value="ECO:0007669"/>
    <property type="project" value="InterPro"/>
</dbReference>
<evidence type="ECO:0000256" key="2">
    <source>
        <dbReference type="PROSITE-ProRule" id="PRU00252"/>
    </source>
</evidence>
<dbReference type="SUPFAM" id="SSF50249">
    <property type="entry name" value="Nucleic acid-binding proteins"/>
    <property type="match status" value="1"/>
</dbReference>
<organism evidence="4">
    <name type="scientific">uncultured marine virus</name>
    <dbReference type="NCBI Taxonomy" id="186617"/>
    <lineage>
        <taxon>Viruses</taxon>
        <taxon>environmental samples</taxon>
    </lineage>
</organism>
<protein>
    <submittedName>
        <fullName evidence="4">Single-strand DNA-binding protein</fullName>
    </submittedName>
</protein>
<proteinExistence type="predicted"/>
<evidence type="ECO:0000256" key="1">
    <source>
        <dbReference type="ARBA" id="ARBA00023125"/>
    </source>
</evidence>
<accession>A0A0F7L5K1</accession>
<dbReference type="PANTHER" id="PTHR10302:SF0">
    <property type="entry name" value="SINGLE-STRANDED DNA-BINDING PROTEIN, MITOCHONDRIAL"/>
    <property type="match status" value="1"/>
</dbReference>
<dbReference type="GO" id="GO:0009295">
    <property type="term" value="C:nucleoid"/>
    <property type="evidence" value="ECO:0007669"/>
    <property type="project" value="TreeGrafter"/>
</dbReference>
<reference evidence="4" key="2">
    <citation type="submission" date="2015-03" db="EMBL/GenBank/DDBJ databases">
        <authorList>
            <person name="Chow C.-E.T."/>
            <person name="Winget D.M."/>
            <person name="White R.A.III."/>
            <person name="Hallam S.J."/>
            <person name="Suttle C.A."/>
        </authorList>
    </citation>
    <scope>NUCLEOTIDE SEQUENCE</scope>
    <source>
        <strain evidence="4">Anoxic3_5</strain>
    </source>
</reference>
<dbReference type="PANTHER" id="PTHR10302">
    <property type="entry name" value="SINGLE-STRANDED DNA-BINDING PROTEIN"/>
    <property type="match status" value="1"/>
</dbReference>
<dbReference type="PROSITE" id="PS50935">
    <property type="entry name" value="SSB"/>
    <property type="match status" value="1"/>
</dbReference>
<dbReference type="Gene3D" id="2.40.50.140">
    <property type="entry name" value="Nucleic acid-binding proteins"/>
    <property type="match status" value="1"/>
</dbReference>
<evidence type="ECO:0000256" key="3">
    <source>
        <dbReference type="SAM" id="MobiDB-lite"/>
    </source>
</evidence>
<reference evidence="4" key="1">
    <citation type="journal article" date="2015" name="Front. Microbiol.">
        <title>Combining genomic sequencing methods to explore viral diversity and reveal potential virus-host interactions.</title>
        <authorList>
            <person name="Chow C.E."/>
            <person name="Winget D.M."/>
            <person name="White R.A.III."/>
            <person name="Hallam S.J."/>
            <person name="Suttle C.A."/>
        </authorList>
    </citation>
    <scope>NUCLEOTIDE SEQUENCE</scope>
    <source>
        <strain evidence="4">Anoxic3_5</strain>
    </source>
</reference>
<dbReference type="InterPro" id="IPR011344">
    <property type="entry name" value="ssDNA-bd"/>
</dbReference>
<dbReference type="GO" id="GO:0006260">
    <property type="term" value="P:DNA replication"/>
    <property type="evidence" value="ECO:0007669"/>
    <property type="project" value="InterPro"/>
</dbReference>